<reference evidence="3" key="1">
    <citation type="journal article" date="2019" name="Int. J. Syst. Evol. Microbiol.">
        <title>The Global Catalogue of Microorganisms (GCM) 10K type strain sequencing project: providing services to taxonomists for standard genome sequencing and annotation.</title>
        <authorList>
            <consortium name="The Broad Institute Genomics Platform"/>
            <consortium name="The Broad Institute Genome Sequencing Center for Infectious Disease"/>
            <person name="Wu L."/>
            <person name="Ma J."/>
        </authorList>
    </citation>
    <scope>NUCLEOTIDE SEQUENCE [LARGE SCALE GENOMIC DNA]</scope>
    <source>
        <strain evidence="3">CGMCC 4.7643</strain>
    </source>
</reference>
<dbReference type="RefSeq" id="WP_345392928.1">
    <property type="nucleotide sequence ID" value="NZ_BAABHG010000005.1"/>
</dbReference>
<sequence>MNTASEHYEHGRGPMMGKHENKSETTGSGGNPDRTQEINNSGGGGKHRAENKGK</sequence>
<protein>
    <recommendedName>
        <fullName evidence="4">Stress-induced acidophilic repeat motif-containing protein</fullName>
    </recommendedName>
</protein>
<organism evidence="2 3">
    <name type="scientific">Amycolatopsis samaneae</name>
    <dbReference type="NCBI Taxonomy" id="664691"/>
    <lineage>
        <taxon>Bacteria</taxon>
        <taxon>Bacillati</taxon>
        <taxon>Actinomycetota</taxon>
        <taxon>Actinomycetes</taxon>
        <taxon>Pseudonocardiales</taxon>
        <taxon>Pseudonocardiaceae</taxon>
        <taxon>Amycolatopsis</taxon>
    </lineage>
</organism>
<evidence type="ECO:0000256" key="1">
    <source>
        <dbReference type="SAM" id="MobiDB-lite"/>
    </source>
</evidence>
<evidence type="ECO:0000313" key="2">
    <source>
        <dbReference type="EMBL" id="MFD2462924.1"/>
    </source>
</evidence>
<evidence type="ECO:0008006" key="4">
    <source>
        <dbReference type="Google" id="ProtNLM"/>
    </source>
</evidence>
<evidence type="ECO:0000313" key="3">
    <source>
        <dbReference type="Proteomes" id="UP001597419"/>
    </source>
</evidence>
<accession>A0ABW5GQ59</accession>
<name>A0ABW5GQ59_9PSEU</name>
<gene>
    <name evidence="2" type="ORF">ACFSYJ_30240</name>
</gene>
<feature type="compositionally biased region" description="Basic and acidic residues" evidence="1">
    <location>
        <begin position="1"/>
        <end position="23"/>
    </location>
</feature>
<dbReference type="Proteomes" id="UP001597419">
    <property type="component" value="Unassembled WGS sequence"/>
</dbReference>
<proteinExistence type="predicted"/>
<dbReference type="EMBL" id="JBHUKU010000020">
    <property type="protein sequence ID" value="MFD2462924.1"/>
    <property type="molecule type" value="Genomic_DNA"/>
</dbReference>
<keyword evidence="3" id="KW-1185">Reference proteome</keyword>
<feature type="region of interest" description="Disordered" evidence="1">
    <location>
        <begin position="1"/>
        <end position="54"/>
    </location>
</feature>
<comment type="caution">
    <text evidence="2">The sequence shown here is derived from an EMBL/GenBank/DDBJ whole genome shotgun (WGS) entry which is preliminary data.</text>
</comment>